<evidence type="ECO:0000256" key="1">
    <source>
        <dbReference type="SAM" id="MobiDB-lite"/>
    </source>
</evidence>
<name>A0AAD8BK02_BIOPF</name>
<dbReference type="Proteomes" id="UP001233172">
    <property type="component" value="Unassembled WGS sequence"/>
</dbReference>
<organism evidence="2 3">
    <name type="scientific">Biomphalaria pfeifferi</name>
    <name type="common">Bloodfluke planorb</name>
    <name type="synonym">Freshwater snail</name>
    <dbReference type="NCBI Taxonomy" id="112525"/>
    <lineage>
        <taxon>Eukaryota</taxon>
        <taxon>Metazoa</taxon>
        <taxon>Spiralia</taxon>
        <taxon>Lophotrochozoa</taxon>
        <taxon>Mollusca</taxon>
        <taxon>Gastropoda</taxon>
        <taxon>Heterobranchia</taxon>
        <taxon>Euthyneura</taxon>
        <taxon>Panpulmonata</taxon>
        <taxon>Hygrophila</taxon>
        <taxon>Lymnaeoidea</taxon>
        <taxon>Planorbidae</taxon>
        <taxon>Biomphalaria</taxon>
    </lineage>
</organism>
<gene>
    <name evidence="2" type="ORF">Bpfe_015521</name>
</gene>
<proteinExistence type="predicted"/>
<evidence type="ECO:0000313" key="3">
    <source>
        <dbReference type="Proteomes" id="UP001233172"/>
    </source>
</evidence>
<keyword evidence="3" id="KW-1185">Reference proteome</keyword>
<feature type="region of interest" description="Disordered" evidence="1">
    <location>
        <begin position="24"/>
        <end position="74"/>
    </location>
</feature>
<sequence length="74" mass="9002">MNDVKITVQPLKKVDEILQKHFISFDEGETNKSRETEKRGDRKERRQKREETDKRGDRKEKTEKRGDRKEKTEK</sequence>
<evidence type="ECO:0000313" key="2">
    <source>
        <dbReference type="EMBL" id="KAK0054945.1"/>
    </source>
</evidence>
<comment type="caution">
    <text evidence="2">The sequence shown here is derived from an EMBL/GenBank/DDBJ whole genome shotgun (WGS) entry which is preliminary data.</text>
</comment>
<reference evidence="2" key="1">
    <citation type="journal article" date="2023" name="PLoS Negl. Trop. Dis.">
        <title>A genome sequence for Biomphalaria pfeifferi, the major vector snail for the human-infecting parasite Schistosoma mansoni.</title>
        <authorList>
            <person name="Bu L."/>
            <person name="Lu L."/>
            <person name="Laidemitt M.R."/>
            <person name="Zhang S.M."/>
            <person name="Mutuku M."/>
            <person name="Mkoji G."/>
            <person name="Steinauer M."/>
            <person name="Loker E.S."/>
        </authorList>
    </citation>
    <scope>NUCLEOTIDE SEQUENCE</scope>
    <source>
        <strain evidence="2">KasaAsao</strain>
    </source>
</reference>
<accession>A0AAD8BK02</accession>
<reference evidence="2" key="2">
    <citation type="submission" date="2023-04" db="EMBL/GenBank/DDBJ databases">
        <authorList>
            <person name="Bu L."/>
            <person name="Lu L."/>
            <person name="Laidemitt M.R."/>
            <person name="Zhang S.M."/>
            <person name="Mutuku M."/>
            <person name="Mkoji G."/>
            <person name="Steinauer M."/>
            <person name="Loker E.S."/>
        </authorList>
    </citation>
    <scope>NUCLEOTIDE SEQUENCE</scope>
    <source>
        <strain evidence="2">KasaAsao</strain>
        <tissue evidence="2">Whole Snail</tissue>
    </source>
</reference>
<dbReference type="AlphaFoldDB" id="A0AAD8BK02"/>
<feature type="compositionally biased region" description="Basic and acidic residues" evidence="1">
    <location>
        <begin position="29"/>
        <end position="74"/>
    </location>
</feature>
<protein>
    <submittedName>
        <fullName evidence="2">Uncharacterized protein</fullName>
    </submittedName>
</protein>
<dbReference type="EMBL" id="JASAOG010000073">
    <property type="protein sequence ID" value="KAK0054945.1"/>
    <property type="molecule type" value="Genomic_DNA"/>
</dbReference>